<dbReference type="AlphaFoldDB" id="A0A1Y1ZZ41"/>
<evidence type="ECO:0008006" key="4">
    <source>
        <dbReference type="Google" id="ProtNLM"/>
    </source>
</evidence>
<sequence>MKHQIPQLLLIIYLYTRITINMISYSFFSNENIFQSIKQNFNDYAIKNNLNITLNINLFSSKNSTQNINNFHSSIETLIDKKSDKYDLFTFDPIYIRNLYPYFIDLKEWLPSEYIDWFSLNNIDKICTYENKWIGLPLFIKFMILYSNNYYLEKYNKKIPKTWDKLLEIGQDIIEQEKINNNNTNLYGYNGLFSYDKEDLTSSFCSIYQTLYSYRDNRNSAFPEIKSQNSINALKKIKEIKEKISLDEIFKENGEYSIKLLNEGNSLIFAVFWNLENEFKMFNKSMLPGRTEDITGSCIGGYNIGVNSYIDDDHKLASIEVLKFFFSKEFQKEIIIKQYNEYSGIIDLYKNKEVCSILNCELINNNQFINRPTTIKNYKRYEYKFLNYFYEFLYEKKSEKETLQNIENLTKIYYLNLNDSILVIASYILSRIPKFKSYYSLYSTLMWVNYIFSSIFIIYSPLMKFGKPTKLKCNAFILMLLIGYSMLYVPSFCSLIVNTSEIKNKFLNWIKNNERTFIGLICIYEVILISLSAIYPSEKPVEIITEDSINFYQCQLNKKNLKGVTILIINISIHFLLYIFFIIIMLKKLNNNPIRGVIKNMLYFSSIDGISIFLHIYLYYIRIWFDNANNKKEKEEKIINDLLKMNNETTIDNSLINGKTIIINTNDQESISKSQFNENNITLNINC</sequence>
<dbReference type="EMBL" id="MCOG01000340">
    <property type="protein sequence ID" value="ORY15506.1"/>
    <property type="molecule type" value="Genomic_DNA"/>
</dbReference>
<organism evidence="2 3">
    <name type="scientific">Neocallimastix californiae</name>
    <dbReference type="NCBI Taxonomy" id="1754190"/>
    <lineage>
        <taxon>Eukaryota</taxon>
        <taxon>Fungi</taxon>
        <taxon>Fungi incertae sedis</taxon>
        <taxon>Chytridiomycota</taxon>
        <taxon>Chytridiomycota incertae sedis</taxon>
        <taxon>Neocallimastigomycetes</taxon>
        <taxon>Neocallimastigales</taxon>
        <taxon>Neocallimastigaceae</taxon>
        <taxon>Neocallimastix</taxon>
    </lineage>
</organism>
<feature type="transmembrane region" description="Helical" evidence="1">
    <location>
        <begin position="566"/>
        <end position="589"/>
    </location>
</feature>
<accession>A0A1Y1ZZ41</accession>
<keyword evidence="1" id="KW-0472">Membrane</keyword>
<keyword evidence="1" id="KW-1133">Transmembrane helix</keyword>
<name>A0A1Y1ZZ41_9FUNG</name>
<dbReference type="PANTHER" id="PTHR43649:SF12">
    <property type="entry name" value="DIACETYLCHITOBIOSE BINDING PROTEIN DASA"/>
    <property type="match status" value="1"/>
</dbReference>
<dbReference type="Gene3D" id="3.40.190.10">
    <property type="entry name" value="Periplasmic binding protein-like II"/>
    <property type="match status" value="1"/>
</dbReference>
<feature type="transmembrane region" description="Helical" evidence="1">
    <location>
        <begin position="7"/>
        <end position="28"/>
    </location>
</feature>
<comment type="caution">
    <text evidence="2">The sequence shown here is derived from an EMBL/GenBank/DDBJ whole genome shotgun (WGS) entry which is preliminary data.</text>
</comment>
<dbReference type="InterPro" id="IPR050490">
    <property type="entry name" value="Bact_solute-bd_prot1"/>
</dbReference>
<dbReference type="OrthoDB" id="5574009at2759"/>
<reference evidence="2 3" key="1">
    <citation type="submission" date="2016-08" db="EMBL/GenBank/DDBJ databases">
        <title>A Parts List for Fungal Cellulosomes Revealed by Comparative Genomics.</title>
        <authorList>
            <consortium name="DOE Joint Genome Institute"/>
            <person name="Haitjema C.H."/>
            <person name="Gilmore S.P."/>
            <person name="Henske J.K."/>
            <person name="Solomon K.V."/>
            <person name="De Groot R."/>
            <person name="Kuo A."/>
            <person name="Mondo S.J."/>
            <person name="Salamov A.A."/>
            <person name="Labutti K."/>
            <person name="Zhao Z."/>
            <person name="Chiniquy J."/>
            <person name="Barry K."/>
            <person name="Brewer H.M."/>
            <person name="Purvine S.O."/>
            <person name="Wright A.T."/>
            <person name="Boxma B."/>
            <person name="Van Alen T."/>
            <person name="Hackstein J.H."/>
            <person name="Baker S.E."/>
            <person name="Grigoriev I.V."/>
            <person name="O'Malley M.A."/>
        </authorList>
    </citation>
    <scope>NUCLEOTIDE SEQUENCE [LARGE SCALE GENOMIC DNA]</scope>
    <source>
        <strain evidence="2 3">G1</strain>
    </source>
</reference>
<gene>
    <name evidence="2" type="ORF">LY90DRAFT_517879</name>
</gene>
<keyword evidence="3" id="KW-1185">Reference proteome</keyword>
<evidence type="ECO:0000313" key="2">
    <source>
        <dbReference type="EMBL" id="ORY15506.1"/>
    </source>
</evidence>
<evidence type="ECO:0000256" key="1">
    <source>
        <dbReference type="SAM" id="Phobius"/>
    </source>
</evidence>
<dbReference type="PANTHER" id="PTHR43649">
    <property type="entry name" value="ARABINOSE-BINDING PROTEIN-RELATED"/>
    <property type="match status" value="1"/>
</dbReference>
<evidence type="ECO:0000313" key="3">
    <source>
        <dbReference type="Proteomes" id="UP000193920"/>
    </source>
</evidence>
<feature type="transmembrane region" description="Helical" evidence="1">
    <location>
        <begin position="475"/>
        <end position="497"/>
    </location>
</feature>
<feature type="transmembrane region" description="Helical" evidence="1">
    <location>
        <begin position="601"/>
        <end position="620"/>
    </location>
</feature>
<protein>
    <recommendedName>
        <fullName evidence="4">Periplasmic binding protein-like II</fullName>
    </recommendedName>
</protein>
<feature type="transmembrane region" description="Helical" evidence="1">
    <location>
        <begin position="441"/>
        <end position="463"/>
    </location>
</feature>
<dbReference type="Proteomes" id="UP000193920">
    <property type="component" value="Unassembled WGS sequence"/>
</dbReference>
<dbReference type="SUPFAM" id="SSF53850">
    <property type="entry name" value="Periplasmic binding protein-like II"/>
    <property type="match status" value="1"/>
</dbReference>
<keyword evidence="1" id="KW-0812">Transmembrane</keyword>
<proteinExistence type="predicted"/>